<dbReference type="KEGG" id="thig:FE785_10180"/>
<dbReference type="RefSeq" id="WP_138565641.1">
    <property type="nucleotide sequence ID" value="NZ_CP040602.1"/>
</dbReference>
<evidence type="ECO:0000313" key="3">
    <source>
        <dbReference type="Proteomes" id="UP000304864"/>
    </source>
</evidence>
<gene>
    <name evidence="2" type="ORF">FE785_10180</name>
</gene>
<dbReference type="EMBL" id="CP040602">
    <property type="protein sequence ID" value="QCU90967.1"/>
    <property type="molecule type" value="Genomic_DNA"/>
</dbReference>
<keyword evidence="3" id="KW-1185">Reference proteome</keyword>
<proteinExistence type="predicted"/>
<organism evidence="2 3">
    <name type="scientific">Thiomicrorhabdus sediminis</name>
    <dbReference type="NCBI Taxonomy" id="2580412"/>
    <lineage>
        <taxon>Bacteria</taxon>
        <taxon>Pseudomonadati</taxon>
        <taxon>Pseudomonadota</taxon>
        <taxon>Gammaproteobacteria</taxon>
        <taxon>Thiotrichales</taxon>
        <taxon>Piscirickettsiaceae</taxon>
        <taxon>Thiomicrorhabdus</taxon>
    </lineage>
</organism>
<evidence type="ECO:0000256" key="1">
    <source>
        <dbReference type="SAM" id="SignalP"/>
    </source>
</evidence>
<reference evidence="2 3" key="1">
    <citation type="submission" date="2019-05" db="EMBL/GenBank/DDBJ databases">
        <title>Thiomicrorhabdus sediminis sp. nov, a novel sulfur-oxidizing bacterium isolated from coastal sediment.</title>
        <authorList>
            <person name="Liu X."/>
        </authorList>
    </citation>
    <scope>NUCLEOTIDE SEQUENCE [LARGE SCALE GENOMIC DNA]</scope>
    <source>
        <strain evidence="2 3">G1</strain>
    </source>
</reference>
<feature type="chain" id="PRO_5020371261" evidence="1">
    <location>
        <begin position="26"/>
        <end position="136"/>
    </location>
</feature>
<accession>A0A4P9K9G0</accession>
<feature type="signal peptide" evidence="1">
    <location>
        <begin position="1"/>
        <end position="25"/>
    </location>
</feature>
<dbReference type="AlphaFoldDB" id="A0A4P9K9G0"/>
<evidence type="ECO:0000313" key="2">
    <source>
        <dbReference type="EMBL" id="QCU90967.1"/>
    </source>
</evidence>
<sequence length="136" mass="14834">MKAFRLVLLNLVGFGLLFNPAVSYAQNDSKAVNARAILLNPVIGKIHPDQPKTVNFRVLTGPAKNCILSAKAHLDPHRLRHIYQLSNNICQIDGQNILLGGVVRGQHNIVGTMANSGMGRRYLISNKGVEVTLSVK</sequence>
<dbReference type="OrthoDB" id="5615896at2"/>
<dbReference type="Proteomes" id="UP000304864">
    <property type="component" value="Chromosome"/>
</dbReference>
<name>A0A4P9K9G0_9GAMM</name>
<keyword evidence="1" id="KW-0732">Signal</keyword>
<protein>
    <submittedName>
        <fullName evidence="2">Uncharacterized protein</fullName>
    </submittedName>
</protein>